<name>A0AAV5V4D4_9BILA</name>
<feature type="non-terminal residue" evidence="1">
    <location>
        <position position="1"/>
    </location>
</feature>
<organism evidence="1 2">
    <name type="scientific">Pristionchus fissidentatus</name>
    <dbReference type="NCBI Taxonomy" id="1538716"/>
    <lineage>
        <taxon>Eukaryota</taxon>
        <taxon>Metazoa</taxon>
        <taxon>Ecdysozoa</taxon>
        <taxon>Nematoda</taxon>
        <taxon>Chromadorea</taxon>
        <taxon>Rhabditida</taxon>
        <taxon>Rhabditina</taxon>
        <taxon>Diplogasteromorpha</taxon>
        <taxon>Diplogasteroidea</taxon>
        <taxon>Neodiplogasteridae</taxon>
        <taxon>Pristionchus</taxon>
    </lineage>
</organism>
<proteinExistence type="predicted"/>
<sequence length="167" mass="18617">ALPPFHILSLQTSLHHLFPQHYRFYRHRAIFRQFDMGRKQSKGQQFDVVRRLASAPAGASLPHLQAVEALGRPPNSRKDVPRFRSGAVLTGVLHGNCADSLLVRRILCGARRAEHKVHVHSCVVLVRAGNDDHSRVSSTATSCLPVQNSRVNVRPHRRAHASPARAD</sequence>
<protein>
    <recommendedName>
        <fullName evidence="3">Ribosomal protein</fullName>
    </recommendedName>
</protein>
<accession>A0AAV5V4D4</accession>
<dbReference type="AlphaFoldDB" id="A0AAV5V4D4"/>
<evidence type="ECO:0008006" key="3">
    <source>
        <dbReference type="Google" id="ProtNLM"/>
    </source>
</evidence>
<keyword evidence="2" id="KW-1185">Reference proteome</keyword>
<evidence type="ECO:0000313" key="2">
    <source>
        <dbReference type="Proteomes" id="UP001432322"/>
    </source>
</evidence>
<gene>
    <name evidence="1" type="ORF">PFISCL1PPCAC_4706</name>
</gene>
<comment type="caution">
    <text evidence="1">The sequence shown here is derived from an EMBL/GenBank/DDBJ whole genome shotgun (WGS) entry which is preliminary data.</text>
</comment>
<dbReference type="EMBL" id="BTSY01000002">
    <property type="protein sequence ID" value="GMT13409.1"/>
    <property type="molecule type" value="Genomic_DNA"/>
</dbReference>
<evidence type="ECO:0000313" key="1">
    <source>
        <dbReference type="EMBL" id="GMT13409.1"/>
    </source>
</evidence>
<dbReference type="Proteomes" id="UP001432322">
    <property type="component" value="Unassembled WGS sequence"/>
</dbReference>
<reference evidence="1" key="1">
    <citation type="submission" date="2023-10" db="EMBL/GenBank/DDBJ databases">
        <title>Genome assembly of Pristionchus species.</title>
        <authorList>
            <person name="Yoshida K."/>
            <person name="Sommer R.J."/>
        </authorList>
    </citation>
    <scope>NUCLEOTIDE SEQUENCE</scope>
    <source>
        <strain evidence="1">RS5133</strain>
    </source>
</reference>